<reference evidence="1" key="1">
    <citation type="journal article" date="2020" name="Stud. Mycol.">
        <title>101 Dothideomycetes genomes: a test case for predicting lifestyles and emergence of pathogens.</title>
        <authorList>
            <person name="Haridas S."/>
            <person name="Albert R."/>
            <person name="Binder M."/>
            <person name="Bloem J."/>
            <person name="Labutti K."/>
            <person name="Salamov A."/>
            <person name="Andreopoulos B."/>
            <person name="Baker S."/>
            <person name="Barry K."/>
            <person name="Bills G."/>
            <person name="Bluhm B."/>
            <person name="Cannon C."/>
            <person name="Castanera R."/>
            <person name="Culley D."/>
            <person name="Daum C."/>
            <person name="Ezra D."/>
            <person name="Gonzalez J."/>
            <person name="Henrissat B."/>
            <person name="Kuo A."/>
            <person name="Liang C."/>
            <person name="Lipzen A."/>
            <person name="Lutzoni F."/>
            <person name="Magnuson J."/>
            <person name="Mondo S."/>
            <person name="Nolan M."/>
            <person name="Ohm R."/>
            <person name="Pangilinan J."/>
            <person name="Park H.-J."/>
            <person name="Ramirez L."/>
            <person name="Alfaro M."/>
            <person name="Sun H."/>
            <person name="Tritt A."/>
            <person name="Yoshinaga Y."/>
            <person name="Zwiers L.-H."/>
            <person name="Turgeon B."/>
            <person name="Goodwin S."/>
            <person name="Spatafora J."/>
            <person name="Crous P."/>
            <person name="Grigoriev I."/>
        </authorList>
    </citation>
    <scope>NUCLEOTIDE SEQUENCE</scope>
    <source>
        <strain evidence="1">CBS 122367</strain>
    </source>
</reference>
<organism evidence="1 2">
    <name type="scientific">Lentithecium fluviatile CBS 122367</name>
    <dbReference type="NCBI Taxonomy" id="1168545"/>
    <lineage>
        <taxon>Eukaryota</taxon>
        <taxon>Fungi</taxon>
        <taxon>Dikarya</taxon>
        <taxon>Ascomycota</taxon>
        <taxon>Pezizomycotina</taxon>
        <taxon>Dothideomycetes</taxon>
        <taxon>Pleosporomycetidae</taxon>
        <taxon>Pleosporales</taxon>
        <taxon>Massarineae</taxon>
        <taxon>Lentitheciaceae</taxon>
        <taxon>Lentithecium</taxon>
    </lineage>
</organism>
<evidence type="ECO:0000313" key="1">
    <source>
        <dbReference type="EMBL" id="KAF2675887.1"/>
    </source>
</evidence>
<gene>
    <name evidence="1" type="ORF">K458DRAFT_469976</name>
</gene>
<name>A0A6G1ICC3_9PLEO</name>
<dbReference type="AlphaFoldDB" id="A0A6G1ICC3"/>
<proteinExistence type="predicted"/>
<evidence type="ECO:0000313" key="2">
    <source>
        <dbReference type="Proteomes" id="UP000799291"/>
    </source>
</evidence>
<sequence>MRKISYYLPYRRKPFLIKLIYIVYKLFFLRSIKKSLLVSLLLVGPLAPARAPR</sequence>
<accession>A0A6G1ICC3</accession>
<keyword evidence="2" id="KW-1185">Reference proteome</keyword>
<protein>
    <submittedName>
        <fullName evidence="1">Uncharacterized protein</fullName>
    </submittedName>
</protein>
<dbReference type="EMBL" id="MU005645">
    <property type="protein sequence ID" value="KAF2675887.1"/>
    <property type="molecule type" value="Genomic_DNA"/>
</dbReference>
<dbReference type="Proteomes" id="UP000799291">
    <property type="component" value="Unassembled WGS sequence"/>
</dbReference>